<dbReference type="InterPro" id="IPR036397">
    <property type="entry name" value="RNaseH_sf"/>
</dbReference>
<proteinExistence type="predicted"/>
<name>A0A438I0S2_VITVI</name>
<dbReference type="InterPro" id="IPR012337">
    <property type="entry name" value="RNaseH-like_sf"/>
</dbReference>
<dbReference type="AlphaFoldDB" id="A0A438I0S2"/>
<reference evidence="3 4" key="1">
    <citation type="journal article" date="2018" name="PLoS Genet.">
        <title>Population sequencing reveals clonal diversity and ancestral inbreeding in the grapevine cultivar Chardonnay.</title>
        <authorList>
            <person name="Roach M.J."/>
            <person name="Johnson D.L."/>
            <person name="Bohlmann J."/>
            <person name="van Vuuren H.J."/>
            <person name="Jones S.J."/>
            <person name="Pretorius I.S."/>
            <person name="Schmidt S.A."/>
            <person name="Borneman A.R."/>
        </authorList>
    </citation>
    <scope>NUCLEOTIDE SEQUENCE [LARGE SCALE GENOMIC DNA]</scope>
    <source>
        <strain evidence="4">cv. Chardonnay</strain>
        <tissue evidence="3">Leaf</tissue>
    </source>
</reference>
<dbReference type="InterPro" id="IPR039537">
    <property type="entry name" value="Retrotran_Ty1/copia-like"/>
</dbReference>
<dbReference type="PANTHER" id="PTHR42648">
    <property type="entry name" value="TRANSPOSASE, PUTATIVE-RELATED"/>
    <property type="match status" value="1"/>
</dbReference>
<sequence length="257" mass="27938">MGSSSSSSTGEGSALAVCGSQQPLNNDNRPRKGQTWCNHCHKPGHTIPRTLARSATPDLCEFQDLDSGKMIGSAEACSGLYLLKVDDSTSSQAHKAMSTSDYLLSQGIVHQSSCIDTLQQNGVAERKNRHLLEVVRSKLDPMAIKCIFIGYSSNQKGYKCYSPITRHFSNSMDVTFFEQEPFYTKTNIQGENFSKEYQLWDIIPTVVTTPNATTPQVEAVISLDQHTLSASPTSTPASTAATTPIVTTQVKVVISPD</sequence>
<feature type="region of interest" description="Disordered" evidence="1">
    <location>
        <begin position="1"/>
        <end position="31"/>
    </location>
</feature>
<dbReference type="Gene3D" id="3.30.420.10">
    <property type="entry name" value="Ribonuclease H-like superfamily/Ribonuclease H"/>
    <property type="match status" value="1"/>
</dbReference>
<evidence type="ECO:0000259" key="2">
    <source>
        <dbReference type="Pfam" id="PF25597"/>
    </source>
</evidence>
<dbReference type="InterPro" id="IPR057670">
    <property type="entry name" value="SH3_retrovirus"/>
</dbReference>
<gene>
    <name evidence="3" type="ORF">CK203_036735</name>
</gene>
<protein>
    <recommendedName>
        <fullName evidence="2">Retroviral polymerase SH3-like domain-containing protein</fullName>
    </recommendedName>
</protein>
<dbReference type="PANTHER" id="PTHR42648:SF31">
    <property type="entry name" value="RNA-DIRECTED DNA POLYMERASE"/>
    <property type="match status" value="1"/>
</dbReference>
<organism evidence="3 4">
    <name type="scientific">Vitis vinifera</name>
    <name type="common">Grape</name>
    <dbReference type="NCBI Taxonomy" id="29760"/>
    <lineage>
        <taxon>Eukaryota</taxon>
        <taxon>Viridiplantae</taxon>
        <taxon>Streptophyta</taxon>
        <taxon>Embryophyta</taxon>
        <taxon>Tracheophyta</taxon>
        <taxon>Spermatophyta</taxon>
        <taxon>Magnoliopsida</taxon>
        <taxon>eudicotyledons</taxon>
        <taxon>Gunneridae</taxon>
        <taxon>Pentapetalae</taxon>
        <taxon>rosids</taxon>
        <taxon>Vitales</taxon>
        <taxon>Vitaceae</taxon>
        <taxon>Viteae</taxon>
        <taxon>Vitis</taxon>
    </lineage>
</organism>
<dbReference type="EMBL" id="QGNW01000156">
    <property type="protein sequence ID" value="RVW90305.1"/>
    <property type="molecule type" value="Genomic_DNA"/>
</dbReference>
<comment type="caution">
    <text evidence="3">The sequence shown here is derived from an EMBL/GenBank/DDBJ whole genome shotgun (WGS) entry which is preliminary data.</text>
</comment>
<accession>A0A438I0S2</accession>
<dbReference type="SUPFAM" id="SSF53098">
    <property type="entry name" value="Ribonuclease H-like"/>
    <property type="match status" value="1"/>
</dbReference>
<evidence type="ECO:0000313" key="3">
    <source>
        <dbReference type="EMBL" id="RVW90305.1"/>
    </source>
</evidence>
<dbReference type="Proteomes" id="UP000288805">
    <property type="component" value="Unassembled WGS sequence"/>
</dbReference>
<dbReference type="Pfam" id="PF25597">
    <property type="entry name" value="SH3_retrovirus"/>
    <property type="match status" value="1"/>
</dbReference>
<evidence type="ECO:0000256" key="1">
    <source>
        <dbReference type="SAM" id="MobiDB-lite"/>
    </source>
</evidence>
<dbReference type="GO" id="GO:0003676">
    <property type="term" value="F:nucleic acid binding"/>
    <property type="evidence" value="ECO:0007669"/>
    <property type="project" value="InterPro"/>
</dbReference>
<feature type="domain" description="Retroviral polymerase SH3-like" evidence="2">
    <location>
        <begin position="134"/>
        <end position="187"/>
    </location>
</feature>
<feature type="compositionally biased region" description="Low complexity" evidence="1">
    <location>
        <begin position="1"/>
        <end position="13"/>
    </location>
</feature>
<evidence type="ECO:0000313" key="4">
    <source>
        <dbReference type="Proteomes" id="UP000288805"/>
    </source>
</evidence>